<comment type="caution">
    <text evidence="1">The sequence shown here is derived from an EMBL/GenBank/DDBJ whole genome shotgun (WGS) entry which is preliminary data.</text>
</comment>
<protein>
    <recommendedName>
        <fullName evidence="3">Pyridoxamine 5'-phosphate oxidase putative domain-containing protein</fullName>
    </recommendedName>
</protein>
<evidence type="ECO:0000313" key="1">
    <source>
        <dbReference type="EMBL" id="PPV13129.1"/>
    </source>
</evidence>
<dbReference type="RefSeq" id="WP_027636686.1">
    <property type="nucleotide sequence ID" value="NZ_CANCWB010000001.1"/>
</dbReference>
<organism evidence="1 2">
    <name type="scientific">Clostridium butyricum</name>
    <dbReference type="NCBI Taxonomy" id="1492"/>
    <lineage>
        <taxon>Bacteria</taxon>
        <taxon>Bacillati</taxon>
        <taxon>Bacillota</taxon>
        <taxon>Clostridia</taxon>
        <taxon>Eubacteriales</taxon>
        <taxon>Clostridiaceae</taxon>
        <taxon>Clostridium</taxon>
    </lineage>
</organism>
<dbReference type="SUPFAM" id="SSF50475">
    <property type="entry name" value="FMN-binding split barrel"/>
    <property type="match status" value="1"/>
</dbReference>
<gene>
    <name evidence="1" type="ORF">AWN73_17240</name>
</gene>
<accession>A0A2S7F7Q3</accession>
<dbReference type="InterPro" id="IPR012349">
    <property type="entry name" value="Split_barrel_FMN-bd"/>
</dbReference>
<dbReference type="AlphaFoldDB" id="A0A2S7F7Q3"/>
<dbReference type="Proteomes" id="UP000238081">
    <property type="component" value="Unassembled WGS sequence"/>
</dbReference>
<name>A0A2S7F7Q3_CLOBU</name>
<evidence type="ECO:0008006" key="3">
    <source>
        <dbReference type="Google" id="ProtNLM"/>
    </source>
</evidence>
<sequence>MDIRKYRTLHTNEIISALESKKICNFITSSDTLNIVPMLYVFDYDNDNFTFYFININKDKIIHNINNLEKIYISIENSILGFYIDAYQLITACGTSEIINDTNEQNSILLKFKKRYLSYFNDIDCSHCEYIKVSTDSIVGKQY</sequence>
<evidence type="ECO:0000313" key="2">
    <source>
        <dbReference type="Proteomes" id="UP000238081"/>
    </source>
</evidence>
<proteinExistence type="predicted"/>
<dbReference type="EMBL" id="LRDH01000127">
    <property type="protein sequence ID" value="PPV13129.1"/>
    <property type="molecule type" value="Genomic_DNA"/>
</dbReference>
<reference evidence="1 2" key="1">
    <citation type="submission" date="2016-01" db="EMBL/GenBank/DDBJ databases">
        <title>Characterization of the Clostridium difficile lineages that are prevalent in Hong Kong and China.</title>
        <authorList>
            <person name="Kwok J.S.-L."/>
            <person name="Lam W.-Y."/>
            <person name="Ip M."/>
            <person name="Chan T.-F."/>
            <person name="Hawkey P.M."/>
            <person name="Tsui S.K.-W."/>
        </authorList>
    </citation>
    <scope>NUCLEOTIDE SEQUENCE [LARGE SCALE GENOMIC DNA]</scope>
    <source>
        <strain evidence="1 2">300064</strain>
    </source>
</reference>
<dbReference type="Gene3D" id="2.30.110.10">
    <property type="entry name" value="Electron Transport, Fmn-binding Protein, Chain A"/>
    <property type="match status" value="1"/>
</dbReference>